<dbReference type="PROSITE" id="PS51736">
    <property type="entry name" value="RECOMBINASES_3"/>
    <property type="match status" value="1"/>
</dbReference>
<dbReference type="Pfam" id="PF02796">
    <property type="entry name" value="HTH_7"/>
    <property type="match status" value="1"/>
</dbReference>
<dbReference type="HOGENOM" id="CLU_010686_8_3_11"/>
<accession>G4CWP7</accession>
<dbReference type="InterPro" id="IPR009057">
    <property type="entry name" value="Homeodomain-like_sf"/>
</dbReference>
<dbReference type="InterPro" id="IPR006120">
    <property type="entry name" value="Resolvase_HTH_dom"/>
</dbReference>
<dbReference type="EMBL" id="AGBA01000010">
    <property type="protein sequence ID" value="EGY78120.1"/>
    <property type="molecule type" value="Genomic_DNA"/>
</dbReference>
<dbReference type="Gene3D" id="3.40.50.1390">
    <property type="entry name" value="Resolvase, N-terminal catalytic domain"/>
    <property type="match status" value="1"/>
</dbReference>
<sequence>MSASSLNVVGQIVGYVRVSAADQNPARQLAAIGDVHRLFSEAASGKNTDRPKLAEMIAYVRAGDTVRVKSPDRLARSTRDLLDIVSRLQDKEVQVEFVDNPALNTNTPQGEFMLTILAAVAQLERATIRERQAEGIALAKQRGIYDRGPKLSADQIAEARTRSGEGVPKARIARDLHVSRQTLYTALAGQGRYRRSSRS</sequence>
<evidence type="ECO:0000256" key="1">
    <source>
        <dbReference type="ARBA" id="ARBA00009913"/>
    </source>
</evidence>
<dbReference type="AlphaFoldDB" id="G4CWP7"/>
<dbReference type="CDD" id="cd00569">
    <property type="entry name" value="HTH_Hin_like"/>
    <property type="match status" value="1"/>
</dbReference>
<evidence type="ECO:0000313" key="3">
    <source>
        <dbReference type="EMBL" id="EGY78120.1"/>
    </source>
</evidence>
<organism evidence="3 4">
    <name type="scientific">Cutibacterium avidum ATCC 25577</name>
    <dbReference type="NCBI Taxonomy" id="997355"/>
    <lineage>
        <taxon>Bacteria</taxon>
        <taxon>Bacillati</taxon>
        <taxon>Actinomycetota</taxon>
        <taxon>Actinomycetes</taxon>
        <taxon>Propionibacteriales</taxon>
        <taxon>Propionibacteriaceae</taxon>
        <taxon>Cutibacterium</taxon>
    </lineage>
</organism>
<keyword evidence="4" id="KW-1185">Reference proteome</keyword>
<evidence type="ECO:0000313" key="4">
    <source>
        <dbReference type="Proteomes" id="UP000005332"/>
    </source>
</evidence>
<name>G4CWP7_9ACTN</name>
<reference evidence="3 4" key="1">
    <citation type="submission" date="2011-06" db="EMBL/GenBank/DDBJ databases">
        <authorList>
            <person name="Muzny D."/>
            <person name="Qin X."/>
            <person name="Deng J."/>
            <person name="Jiang H."/>
            <person name="Liu Y."/>
            <person name="Qu J."/>
            <person name="Song X.-Z."/>
            <person name="Zhang L."/>
            <person name="Thornton R."/>
            <person name="Coyle M."/>
            <person name="Francisco L."/>
            <person name="Jackson L."/>
            <person name="Javaid M."/>
            <person name="Korchina V."/>
            <person name="Kovar C."/>
            <person name="Mata R."/>
            <person name="Mathew T."/>
            <person name="Ngo R."/>
            <person name="Nguyen L."/>
            <person name="Nguyen N."/>
            <person name="Okwuonu G."/>
            <person name="Ongeri F."/>
            <person name="Pham C."/>
            <person name="Simmons D."/>
            <person name="Wilczek-Boney K."/>
            <person name="Hale W."/>
            <person name="Jakkamsetti A."/>
            <person name="Pham P."/>
            <person name="Ruth R."/>
            <person name="San Lucas F."/>
            <person name="Warren J."/>
            <person name="Zhang J."/>
            <person name="Zhao Z."/>
            <person name="Zhou C."/>
            <person name="Zhu D."/>
            <person name="Lee S."/>
            <person name="Bess C."/>
            <person name="Blankenburg K."/>
            <person name="Forbes L."/>
            <person name="Fu Q."/>
            <person name="Gubbala S."/>
            <person name="Hirani K."/>
            <person name="Jayaseelan J.C."/>
            <person name="Lara F."/>
            <person name="Munidasa M."/>
            <person name="Palculict T."/>
            <person name="Patil S."/>
            <person name="Pu L.-L."/>
            <person name="Saada N."/>
            <person name="Tang L."/>
            <person name="Weissenberger G."/>
            <person name="Zhu Y."/>
            <person name="Hemphill L."/>
            <person name="Shang Y."/>
            <person name="Youmans B."/>
            <person name="Ayvaz T."/>
            <person name="Ross M."/>
            <person name="Santibanez J."/>
            <person name="Aqrawi P."/>
            <person name="Gross S."/>
            <person name="Joshi V."/>
            <person name="Fowler G."/>
            <person name="Nazareth L."/>
            <person name="Reid J."/>
            <person name="Worley K."/>
            <person name="Petrosino J."/>
            <person name="Highlander S."/>
            <person name="Gibbs R."/>
        </authorList>
    </citation>
    <scope>NUCLEOTIDE SEQUENCE [LARGE SCALE GENOMIC DNA]</scope>
    <source>
        <strain evidence="3 4">ATCC 25577</strain>
    </source>
</reference>
<dbReference type="InterPro" id="IPR050639">
    <property type="entry name" value="SSR_resolvase"/>
</dbReference>
<dbReference type="InterPro" id="IPR006119">
    <property type="entry name" value="Resolv_N"/>
</dbReference>
<gene>
    <name evidence="3" type="primary">tnpR</name>
    <name evidence="3" type="ORF">HMPREF9153_0954</name>
</gene>
<dbReference type="Proteomes" id="UP000005332">
    <property type="component" value="Unassembled WGS sequence"/>
</dbReference>
<dbReference type="SUPFAM" id="SSF46689">
    <property type="entry name" value="Homeodomain-like"/>
    <property type="match status" value="1"/>
</dbReference>
<dbReference type="PANTHER" id="PTHR30461:SF26">
    <property type="entry name" value="RESOLVASE HOMOLOG YNEB"/>
    <property type="match status" value="1"/>
</dbReference>
<protein>
    <submittedName>
        <fullName evidence="3">Tn3 family resolvase</fullName>
    </submittedName>
</protein>
<evidence type="ECO:0000259" key="2">
    <source>
        <dbReference type="PROSITE" id="PS51736"/>
    </source>
</evidence>
<comment type="similarity">
    <text evidence="1">Belongs to the site-specific recombinase resolvase family.</text>
</comment>
<dbReference type="CDD" id="cd03768">
    <property type="entry name" value="SR_ResInv"/>
    <property type="match status" value="1"/>
</dbReference>
<dbReference type="SMART" id="SM00857">
    <property type="entry name" value="Resolvase"/>
    <property type="match status" value="1"/>
</dbReference>
<dbReference type="Pfam" id="PF00239">
    <property type="entry name" value="Resolvase"/>
    <property type="match status" value="1"/>
</dbReference>
<dbReference type="GO" id="GO:0003677">
    <property type="term" value="F:DNA binding"/>
    <property type="evidence" value="ECO:0007669"/>
    <property type="project" value="InterPro"/>
</dbReference>
<dbReference type="InterPro" id="IPR036162">
    <property type="entry name" value="Resolvase-like_N_sf"/>
</dbReference>
<dbReference type="PANTHER" id="PTHR30461">
    <property type="entry name" value="DNA-INVERTASE FROM LAMBDOID PROPHAGE"/>
    <property type="match status" value="1"/>
</dbReference>
<dbReference type="RefSeq" id="WP_004809860.1">
    <property type="nucleotide sequence ID" value="NZ_JH165054.1"/>
</dbReference>
<dbReference type="SUPFAM" id="SSF53041">
    <property type="entry name" value="Resolvase-like"/>
    <property type="match status" value="1"/>
</dbReference>
<proteinExistence type="inferred from homology"/>
<dbReference type="GO" id="GO:0000150">
    <property type="term" value="F:DNA strand exchange activity"/>
    <property type="evidence" value="ECO:0007669"/>
    <property type="project" value="InterPro"/>
</dbReference>
<comment type="caution">
    <text evidence="3">The sequence shown here is derived from an EMBL/GenBank/DDBJ whole genome shotgun (WGS) entry which is preliminary data.</text>
</comment>
<feature type="domain" description="Resolvase/invertase-type recombinase catalytic" evidence="2">
    <location>
        <begin position="11"/>
        <end position="143"/>
    </location>
</feature>
<dbReference type="PATRIC" id="fig|997355.3.peg.935"/>
<dbReference type="Gene3D" id="1.10.10.60">
    <property type="entry name" value="Homeodomain-like"/>
    <property type="match status" value="1"/>
</dbReference>